<dbReference type="EMBL" id="BAAAPM010000003">
    <property type="protein sequence ID" value="GAA1716558.1"/>
    <property type="molecule type" value="Genomic_DNA"/>
</dbReference>
<name>A0ABN2J307_9MICO</name>
<feature type="compositionally biased region" description="Pro residues" evidence="1">
    <location>
        <begin position="115"/>
        <end position="126"/>
    </location>
</feature>
<dbReference type="SUPFAM" id="SSF89550">
    <property type="entry name" value="PHP domain-like"/>
    <property type="match status" value="1"/>
</dbReference>
<protein>
    <recommendedName>
        <fullName evidence="2">Polymerase/histidinol phosphatase N-terminal domain-containing protein</fullName>
    </recommendedName>
</protein>
<proteinExistence type="predicted"/>
<dbReference type="RefSeq" id="WP_344246404.1">
    <property type="nucleotide sequence ID" value="NZ_BAAAPM010000003.1"/>
</dbReference>
<keyword evidence="4" id="KW-1185">Reference proteome</keyword>
<dbReference type="PANTHER" id="PTHR42924">
    <property type="entry name" value="EXONUCLEASE"/>
    <property type="match status" value="1"/>
</dbReference>
<dbReference type="InterPro" id="IPR052018">
    <property type="entry name" value="PHP_domain"/>
</dbReference>
<dbReference type="InterPro" id="IPR016195">
    <property type="entry name" value="Pol/histidinol_Pase-like"/>
</dbReference>
<evidence type="ECO:0000256" key="1">
    <source>
        <dbReference type="SAM" id="MobiDB-lite"/>
    </source>
</evidence>
<sequence length="408" mass="44047">MTRLVRTLRLGLEDLLADDLRTVAFEVDGEPGVEVTVEYDREAAVVDLGLEGPAGWRGWSGGARTTFVVGRDAATPGYVPGELEPGEWRVQLGLYRLPVEPVEVRVTVELTASPGVPPEPPGTPRPEAPRASARRLPALDGLTWFAGDFHAHSNHSDGEQSLGELAALAVGNGLDFLAVTEHNTVSHHPLLAGVGATHGITLLPGQEVTTARGHANAFGDIGWVDFREHPDRWVETVAERGGVLSVNHPLQEEWAWQHPLAALPDALELWHVTWFRDQTATAPWTLLSRWRDDVTLLGGSDYHHPRHGYLPGTPVTWVAAEENSPEGILDGLRAGRAAITRLPTPDAPALVRLGDDLVALAADGTVLGDLDGRRRMLHGDRVVVPAERAGRGPFRLESPAGEVLAITR</sequence>
<organism evidence="3 4">
    <name type="scientific">Isoptericola hypogeus</name>
    <dbReference type="NCBI Taxonomy" id="300179"/>
    <lineage>
        <taxon>Bacteria</taxon>
        <taxon>Bacillati</taxon>
        <taxon>Actinomycetota</taxon>
        <taxon>Actinomycetes</taxon>
        <taxon>Micrococcales</taxon>
        <taxon>Promicromonosporaceae</taxon>
        <taxon>Isoptericola</taxon>
    </lineage>
</organism>
<comment type="caution">
    <text evidence="3">The sequence shown here is derived from an EMBL/GenBank/DDBJ whole genome shotgun (WGS) entry which is preliminary data.</text>
</comment>
<dbReference type="Gene3D" id="3.20.20.140">
    <property type="entry name" value="Metal-dependent hydrolases"/>
    <property type="match status" value="1"/>
</dbReference>
<feature type="domain" description="Polymerase/histidinol phosphatase N-terminal" evidence="2">
    <location>
        <begin position="147"/>
        <end position="212"/>
    </location>
</feature>
<dbReference type="InterPro" id="IPR003141">
    <property type="entry name" value="Pol/His_phosphatase_N"/>
</dbReference>
<accession>A0ABN2J307</accession>
<evidence type="ECO:0000313" key="3">
    <source>
        <dbReference type="EMBL" id="GAA1716558.1"/>
    </source>
</evidence>
<dbReference type="Proteomes" id="UP001501138">
    <property type="component" value="Unassembled WGS sequence"/>
</dbReference>
<reference evidence="3 4" key="1">
    <citation type="journal article" date="2019" name="Int. J. Syst. Evol. Microbiol.">
        <title>The Global Catalogue of Microorganisms (GCM) 10K type strain sequencing project: providing services to taxonomists for standard genome sequencing and annotation.</title>
        <authorList>
            <consortium name="The Broad Institute Genomics Platform"/>
            <consortium name="The Broad Institute Genome Sequencing Center for Infectious Disease"/>
            <person name="Wu L."/>
            <person name="Ma J."/>
        </authorList>
    </citation>
    <scope>NUCLEOTIDE SEQUENCE [LARGE SCALE GENOMIC DNA]</scope>
    <source>
        <strain evidence="3 4">JCM 15589</strain>
    </source>
</reference>
<gene>
    <name evidence="3" type="ORF">GCM10009809_10790</name>
</gene>
<evidence type="ECO:0000259" key="2">
    <source>
        <dbReference type="SMART" id="SM00481"/>
    </source>
</evidence>
<dbReference type="PANTHER" id="PTHR42924:SF3">
    <property type="entry name" value="POLYMERASE_HISTIDINOL PHOSPHATASE N-TERMINAL DOMAIN-CONTAINING PROTEIN"/>
    <property type="match status" value="1"/>
</dbReference>
<dbReference type="NCBIfam" id="NF038032">
    <property type="entry name" value="CehA_McbA_metalo"/>
    <property type="match status" value="1"/>
</dbReference>
<dbReference type="SMART" id="SM00481">
    <property type="entry name" value="POLIIIAc"/>
    <property type="match status" value="1"/>
</dbReference>
<feature type="region of interest" description="Disordered" evidence="1">
    <location>
        <begin position="110"/>
        <end position="131"/>
    </location>
</feature>
<evidence type="ECO:0000313" key="4">
    <source>
        <dbReference type="Proteomes" id="UP001501138"/>
    </source>
</evidence>